<sequence>MTMQGEGLQQYYLQHIHELQLLVHQKNHNLNCLEAQCNELNSRESVDQMLAQMNLAKEFGADLVKVRLDS</sequence>
<name>A0A2P2MV51_RHIMU</name>
<keyword evidence="1" id="KW-0175">Coiled coil</keyword>
<organism evidence="2">
    <name type="scientific">Rhizophora mucronata</name>
    <name type="common">Asiatic mangrove</name>
    <dbReference type="NCBI Taxonomy" id="61149"/>
    <lineage>
        <taxon>Eukaryota</taxon>
        <taxon>Viridiplantae</taxon>
        <taxon>Streptophyta</taxon>
        <taxon>Embryophyta</taxon>
        <taxon>Tracheophyta</taxon>
        <taxon>Spermatophyta</taxon>
        <taxon>Magnoliopsida</taxon>
        <taxon>eudicotyledons</taxon>
        <taxon>Gunneridae</taxon>
        <taxon>Pentapetalae</taxon>
        <taxon>rosids</taxon>
        <taxon>fabids</taxon>
        <taxon>Malpighiales</taxon>
        <taxon>Rhizophoraceae</taxon>
        <taxon>Rhizophora</taxon>
    </lineage>
</organism>
<evidence type="ECO:0000256" key="1">
    <source>
        <dbReference type="SAM" id="Coils"/>
    </source>
</evidence>
<dbReference type="EMBL" id="GGEC01053568">
    <property type="protein sequence ID" value="MBX34052.1"/>
    <property type="molecule type" value="Transcribed_RNA"/>
</dbReference>
<feature type="coiled-coil region" evidence="1">
    <location>
        <begin position="16"/>
        <end position="43"/>
    </location>
</feature>
<accession>A0A2P2MV51</accession>
<proteinExistence type="predicted"/>
<reference evidence="2" key="1">
    <citation type="submission" date="2018-02" db="EMBL/GenBank/DDBJ databases">
        <title>Rhizophora mucronata_Transcriptome.</title>
        <authorList>
            <person name="Meera S.P."/>
            <person name="Sreeshan A."/>
            <person name="Augustine A."/>
        </authorList>
    </citation>
    <scope>NUCLEOTIDE SEQUENCE</scope>
    <source>
        <tissue evidence="2">Leaf</tissue>
    </source>
</reference>
<protein>
    <submittedName>
        <fullName evidence="2">Uncharacterized protein MANES_14G128200</fullName>
    </submittedName>
</protein>
<dbReference type="AlphaFoldDB" id="A0A2P2MV51"/>
<evidence type="ECO:0000313" key="2">
    <source>
        <dbReference type="EMBL" id="MBX34052.1"/>
    </source>
</evidence>